<dbReference type="KEGG" id="nyu:D7D52_24340"/>
<name>A0A386ZG59_9NOCA</name>
<gene>
    <name evidence="2" type="ORF">D7D52_24340</name>
</gene>
<reference evidence="2 3" key="1">
    <citation type="submission" date="2018-09" db="EMBL/GenBank/DDBJ databases">
        <title>Nocardia yunnanensis sp. nov., an actinomycete isolated from a soil sample.</title>
        <authorList>
            <person name="Zhang J."/>
        </authorList>
    </citation>
    <scope>NUCLEOTIDE SEQUENCE [LARGE SCALE GENOMIC DNA]</scope>
    <source>
        <strain evidence="2 3">CFHS0054</strain>
    </source>
</reference>
<dbReference type="InterPro" id="IPR028952">
    <property type="entry name" value="Imm63"/>
</dbReference>
<accession>A0A386ZG59</accession>
<evidence type="ECO:0000313" key="3">
    <source>
        <dbReference type="Proteomes" id="UP000267164"/>
    </source>
</evidence>
<evidence type="ECO:0000313" key="2">
    <source>
        <dbReference type="EMBL" id="AYF76430.1"/>
    </source>
</evidence>
<feature type="domain" description="Immunity protein 63" evidence="1">
    <location>
        <begin position="61"/>
        <end position="134"/>
    </location>
</feature>
<dbReference type="AlphaFoldDB" id="A0A386ZG59"/>
<keyword evidence="3" id="KW-1185">Reference proteome</keyword>
<sequence length="145" mass="16844">MTFDPELVQLAVARWVDRLHRVAPCPAAHIPPMIAGDQGFLDFAEPFFRVTPERLSFEAWERDHPVMDKSAASPEELSFWIVEHLARQIALDTVHQYQPRPAGMDARRIWFPEWHRLVDAVDAEWGSRTLSQIDRILAEYPYADH</sequence>
<dbReference type="EMBL" id="CP032568">
    <property type="protein sequence ID" value="AYF76430.1"/>
    <property type="molecule type" value="Genomic_DNA"/>
</dbReference>
<protein>
    <recommendedName>
        <fullName evidence="1">Immunity protein 63 domain-containing protein</fullName>
    </recommendedName>
</protein>
<dbReference type="Proteomes" id="UP000267164">
    <property type="component" value="Chromosome"/>
</dbReference>
<evidence type="ECO:0000259" key="1">
    <source>
        <dbReference type="Pfam" id="PF15599"/>
    </source>
</evidence>
<dbReference type="Pfam" id="PF15599">
    <property type="entry name" value="Imm63"/>
    <property type="match status" value="1"/>
</dbReference>
<dbReference type="OrthoDB" id="4691918at2"/>
<organism evidence="2 3">
    <name type="scientific">Nocardia yunnanensis</name>
    <dbReference type="NCBI Taxonomy" id="2382165"/>
    <lineage>
        <taxon>Bacteria</taxon>
        <taxon>Bacillati</taxon>
        <taxon>Actinomycetota</taxon>
        <taxon>Actinomycetes</taxon>
        <taxon>Mycobacteriales</taxon>
        <taxon>Nocardiaceae</taxon>
        <taxon>Nocardia</taxon>
    </lineage>
</organism>
<dbReference type="RefSeq" id="WP_120739936.1">
    <property type="nucleotide sequence ID" value="NZ_CP032568.1"/>
</dbReference>
<proteinExistence type="predicted"/>